<comment type="caution">
    <text evidence="1">The sequence shown here is derived from an EMBL/GenBank/DDBJ whole genome shotgun (WGS) entry which is preliminary data.</text>
</comment>
<feature type="non-terminal residue" evidence="1">
    <location>
        <position position="1"/>
    </location>
</feature>
<dbReference type="Proteomes" id="UP000324800">
    <property type="component" value="Unassembled WGS sequence"/>
</dbReference>
<name>A0A5J4UF24_9EUKA</name>
<dbReference type="EMBL" id="SNRW01016957">
    <property type="protein sequence ID" value="KAA6368824.1"/>
    <property type="molecule type" value="Genomic_DNA"/>
</dbReference>
<accession>A0A5J4UF24</accession>
<dbReference type="AlphaFoldDB" id="A0A5J4UF24"/>
<organism evidence="1 2">
    <name type="scientific">Streblomastix strix</name>
    <dbReference type="NCBI Taxonomy" id="222440"/>
    <lineage>
        <taxon>Eukaryota</taxon>
        <taxon>Metamonada</taxon>
        <taxon>Preaxostyla</taxon>
        <taxon>Oxymonadida</taxon>
        <taxon>Streblomastigidae</taxon>
        <taxon>Streblomastix</taxon>
    </lineage>
</organism>
<reference evidence="1 2" key="1">
    <citation type="submission" date="2019-03" db="EMBL/GenBank/DDBJ databases">
        <title>Single cell metagenomics reveals metabolic interactions within the superorganism composed of flagellate Streblomastix strix and complex community of Bacteroidetes bacteria on its surface.</title>
        <authorList>
            <person name="Treitli S.C."/>
            <person name="Kolisko M."/>
            <person name="Husnik F."/>
            <person name="Keeling P."/>
            <person name="Hampl V."/>
        </authorList>
    </citation>
    <scope>NUCLEOTIDE SEQUENCE [LARGE SCALE GENOMIC DNA]</scope>
    <source>
        <strain evidence="1">ST1C</strain>
    </source>
</reference>
<protein>
    <submittedName>
        <fullName evidence="1">Uncharacterized protein</fullName>
    </submittedName>
</protein>
<gene>
    <name evidence="1" type="ORF">EZS28_035648</name>
</gene>
<proteinExistence type="predicted"/>
<evidence type="ECO:0000313" key="2">
    <source>
        <dbReference type="Proteomes" id="UP000324800"/>
    </source>
</evidence>
<sequence>QITEAGITQLIYDNRNGVMNSLLSANRAMRIIAGDAHQS</sequence>
<evidence type="ECO:0000313" key="1">
    <source>
        <dbReference type="EMBL" id="KAA6368824.1"/>
    </source>
</evidence>